<keyword evidence="2" id="KW-1185">Reference proteome</keyword>
<protein>
    <submittedName>
        <fullName evidence="1">Mannitol dehydrogenase domain-containing protein</fullName>
    </submittedName>
</protein>
<name>A0ACC0TWH1_9AGAM</name>
<sequence>MTAWDTVSITLMQGPQANHPQAVHFGAGNIGRGFIGALLAESGYFVVFADVDKILVKELNSHESYEVHVLEKAERTEEIHSFAGVSSRADEVTHFIASPSTRLITTAVGPNKLEKIAPAIAKGLKERRVANAGGLNVIACENMVGQTETLGRYVQCHLSQEENAWLSDSIGFANCSVDRIVPAPGSSHPENPLDVGVEGFFEWVVDETALRAPIDPPVQGMTLTGSLQAYIERKLFTLNCGHAITAYLGFIHGFDQIDQALKNKEILEDVRGALRESGAALAKKHGFEAKEHELYIERVLSRFANPKLHDDVERVGRQPLRKLAKGDRLLGPTIMAREYGLSIDHLARGIAAAFLFDVKDDPQSVELMEKVDQVGIERAVAEYTGFGVDSDEHRKILSAYKELEAMKYE</sequence>
<comment type="caution">
    <text evidence="1">The sequence shown here is derived from an EMBL/GenBank/DDBJ whole genome shotgun (WGS) entry which is preliminary data.</text>
</comment>
<evidence type="ECO:0000313" key="1">
    <source>
        <dbReference type="EMBL" id="KAI9450126.1"/>
    </source>
</evidence>
<organism evidence="1 2">
    <name type="scientific">Russula earlei</name>
    <dbReference type="NCBI Taxonomy" id="71964"/>
    <lineage>
        <taxon>Eukaryota</taxon>
        <taxon>Fungi</taxon>
        <taxon>Dikarya</taxon>
        <taxon>Basidiomycota</taxon>
        <taxon>Agaricomycotina</taxon>
        <taxon>Agaricomycetes</taxon>
        <taxon>Russulales</taxon>
        <taxon>Russulaceae</taxon>
        <taxon>Russula</taxon>
    </lineage>
</organism>
<gene>
    <name evidence="1" type="ORF">F5148DRAFT_610285</name>
</gene>
<dbReference type="EMBL" id="JAGFNK010000451">
    <property type="protein sequence ID" value="KAI9450126.1"/>
    <property type="molecule type" value="Genomic_DNA"/>
</dbReference>
<proteinExistence type="predicted"/>
<reference evidence="1" key="1">
    <citation type="submission" date="2021-03" db="EMBL/GenBank/DDBJ databases">
        <title>Evolutionary priming and transition to the ectomycorrhizal habit in an iconic lineage of mushroom-forming fungi: is preadaptation a requirement?</title>
        <authorList>
            <consortium name="DOE Joint Genome Institute"/>
            <person name="Looney B.P."/>
            <person name="Miyauchi S."/>
            <person name="Morin E."/>
            <person name="Drula E."/>
            <person name="Courty P.E."/>
            <person name="Chicoki N."/>
            <person name="Fauchery L."/>
            <person name="Kohler A."/>
            <person name="Kuo A."/>
            <person name="LaButti K."/>
            <person name="Pangilinan J."/>
            <person name="Lipzen A."/>
            <person name="Riley R."/>
            <person name="Andreopoulos W."/>
            <person name="He G."/>
            <person name="Johnson J."/>
            <person name="Barry K.W."/>
            <person name="Grigoriev I.V."/>
            <person name="Nagy L."/>
            <person name="Hibbett D."/>
            <person name="Henrissat B."/>
            <person name="Matheny P.B."/>
            <person name="Labbe J."/>
            <person name="Martin A.F."/>
        </authorList>
    </citation>
    <scope>NUCLEOTIDE SEQUENCE</scope>
    <source>
        <strain evidence="1">BPL698</strain>
    </source>
</reference>
<accession>A0ACC0TWH1</accession>
<evidence type="ECO:0000313" key="2">
    <source>
        <dbReference type="Proteomes" id="UP001207468"/>
    </source>
</evidence>
<dbReference type="Proteomes" id="UP001207468">
    <property type="component" value="Unassembled WGS sequence"/>
</dbReference>